<feature type="transmembrane region" description="Helical" evidence="1">
    <location>
        <begin position="53"/>
        <end position="73"/>
    </location>
</feature>
<dbReference type="Pfam" id="PF02517">
    <property type="entry name" value="Rce1-like"/>
    <property type="match status" value="1"/>
</dbReference>
<feature type="transmembrane region" description="Helical" evidence="1">
    <location>
        <begin position="167"/>
        <end position="195"/>
    </location>
</feature>
<sequence length="318" mass="34171">MTSESGASLPSAAPELSHLNPVTANRAMLLYLLFSAGLQLLLGLVFRLSIGAILVIEGLLLIILLPLMFPGAWRELRQHHRWRTPPDLLTMLGAFGLGFVASRAFTVFLQAVWPGSSQALQEYNLQFLQGGGVLLVLIGGGLLIPFVEEWVFRGFGLTGYERRRSPLMAALWTSLLFALIHGVPAQVLAVLPLGWVIARAVQFSGSFWTGVGMHVLNNSLSLGLAALLLSSPVFEQLLQESASSARVSLAAGLAALVVALAALWGAAAWLRVRETRPIERGPLWSASLLVPLAFFVLSAAVSLSGQRLSQLIGLLRPQ</sequence>
<gene>
    <name evidence="3" type="ordered locus">Deipe_2705</name>
</gene>
<keyword evidence="3" id="KW-0645">Protease</keyword>
<keyword evidence="1" id="KW-0812">Transmembrane</keyword>
<dbReference type="HOGENOM" id="CLU_902306_0_0_0"/>
<evidence type="ECO:0000313" key="3">
    <source>
        <dbReference type="EMBL" id="AFZ68170.1"/>
    </source>
</evidence>
<feature type="transmembrane region" description="Helical" evidence="1">
    <location>
        <begin position="93"/>
        <end position="113"/>
    </location>
</feature>
<dbReference type="GO" id="GO:0080120">
    <property type="term" value="P:CAAX-box protein maturation"/>
    <property type="evidence" value="ECO:0007669"/>
    <property type="project" value="UniProtKB-ARBA"/>
</dbReference>
<dbReference type="OrthoDB" id="65511at2"/>
<keyword evidence="3" id="KW-0378">Hydrolase</keyword>
<feature type="transmembrane region" description="Helical" evidence="1">
    <location>
        <begin position="125"/>
        <end position="147"/>
    </location>
</feature>
<evidence type="ECO:0000256" key="1">
    <source>
        <dbReference type="SAM" id="Phobius"/>
    </source>
</evidence>
<dbReference type="EMBL" id="CP003382">
    <property type="protein sequence ID" value="AFZ68170.1"/>
    <property type="molecule type" value="Genomic_DNA"/>
</dbReference>
<evidence type="ECO:0000259" key="2">
    <source>
        <dbReference type="Pfam" id="PF02517"/>
    </source>
</evidence>
<keyword evidence="1" id="KW-1133">Transmembrane helix</keyword>
<keyword evidence="4" id="KW-1185">Reference proteome</keyword>
<feature type="transmembrane region" description="Helical" evidence="1">
    <location>
        <begin position="282"/>
        <end position="301"/>
    </location>
</feature>
<protein>
    <submittedName>
        <fullName evidence="3">CAAX amino terminal protease family</fullName>
    </submittedName>
</protein>
<feature type="domain" description="CAAX prenyl protease 2/Lysostaphin resistance protein A-like" evidence="2">
    <location>
        <begin position="133"/>
        <end position="219"/>
    </location>
</feature>
<organism evidence="3 4">
    <name type="scientific">Deinococcus peraridilitoris (strain DSM 19664 / LMG 22246 / CIP 109416 / KR-200)</name>
    <dbReference type="NCBI Taxonomy" id="937777"/>
    <lineage>
        <taxon>Bacteria</taxon>
        <taxon>Thermotogati</taxon>
        <taxon>Deinococcota</taxon>
        <taxon>Deinococci</taxon>
        <taxon>Deinococcales</taxon>
        <taxon>Deinococcaceae</taxon>
        <taxon>Deinococcus</taxon>
    </lineage>
</organism>
<dbReference type="PATRIC" id="fig|937777.3.peg.2717"/>
<feature type="transmembrane region" description="Helical" evidence="1">
    <location>
        <begin position="207"/>
        <end position="229"/>
    </location>
</feature>
<dbReference type="GO" id="GO:0004175">
    <property type="term" value="F:endopeptidase activity"/>
    <property type="evidence" value="ECO:0007669"/>
    <property type="project" value="UniProtKB-ARBA"/>
</dbReference>
<dbReference type="eggNOG" id="COG1266">
    <property type="taxonomic scope" value="Bacteria"/>
</dbReference>
<keyword evidence="1" id="KW-0472">Membrane</keyword>
<reference evidence="4" key="1">
    <citation type="submission" date="2012-03" db="EMBL/GenBank/DDBJ databases">
        <title>Complete sequence of chromosome of Deinococcus peraridilitoris DSM 19664.</title>
        <authorList>
            <person name="Lucas S."/>
            <person name="Copeland A."/>
            <person name="Lapidus A."/>
            <person name="Glavina del Rio T."/>
            <person name="Dalin E."/>
            <person name="Tice H."/>
            <person name="Bruce D."/>
            <person name="Goodwin L."/>
            <person name="Pitluck S."/>
            <person name="Peters L."/>
            <person name="Mikhailova N."/>
            <person name="Lu M."/>
            <person name="Kyrpides N."/>
            <person name="Mavromatis K."/>
            <person name="Ivanova N."/>
            <person name="Brettin T."/>
            <person name="Detter J.C."/>
            <person name="Han C."/>
            <person name="Larimer F."/>
            <person name="Land M."/>
            <person name="Hauser L."/>
            <person name="Markowitz V."/>
            <person name="Cheng J.-F."/>
            <person name="Hugenholtz P."/>
            <person name="Woyke T."/>
            <person name="Wu D."/>
            <person name="Pukall R."/>
            <person name="Steenblock K."/>
            <person name="Brambilla E."/>
            <person name="Klenk H.-P."/>
            <person name="Eisen J.A."/>
        </authorList>
    </citation>
    <scope>NUCLEOTIDE SEQUENCE [LARGE SCALE GENOMIC DNA]</scope>
    <source>
        <strain evidence="4">DSM 19664 / LMG 22246 / CIP 109416 / KR-200</strain>
    </source>
</reference>
<evidence type="ECO:0000313" key="4">
    <source>
        <dbReference type="Proteomes" id="UP000010467"/>
    </source>
</evidence>
<dbReference type="STRING" id="937777.Deipe_2705"/>
<dbReference type="GO" id="GO:0006508">
    <property type="term" value="P:proteolysis"/>
    <property type="evidence" value="ECO:0007669"/>
    <property type="project" value="UniProtKB-KW"/>
</dbReference>
<dbReference type="Proteomes" id="UP000010467">
    <property type="component" value="Chromosome"/>
</dbReference>
<dbReference type="KEGG" id="dpd:Deipe_2705"/>
<dbReference type="AlphaFoldDB" id="L0A592"/>
<feature type="transmembrane region" description="Helical" evidence="1">
    <location>
        <begin position="249"/>
        <end position="270"/>
    </location>
</feature>
<feature type="transmembrane region" description="Helical" evidence="1">
    <location>
        <begin position="28"/>
        <end position="46"/>
    </location>
</feature>
<proteinExistence type="predicted"/>
<name>L0A592_DEIPD</name>
<dbReference type="InterPro" id="IPR003675">
    <property type="entry name" value="Rce1/LyrA-like_dom"/>
</dbReference>
<dbReference type="RefSeq" id="WP_015236472.1">
    <property type="nucleotide sequence ID" value="NC_019793.1"/>
</dbReference>
<accession>L0A592</accession>